<name>A0A1E7FF56_9STRA</name>
<evidence type="ECO:0000313" key="3">
    <source>
        <dbReference type="Proteomes" id="UP000095751"/>
    </source>
</evidence>
<gene>
    <name evidence="2" type="ORF">FRACYDRAFT_239363</name>
</gene>
<feature type="region of interest" description="Disordered" evidence="1">
    <location>
        <begin position="1"/>
        <end position="21"/>
    </location>
</feature>
<sequence>MASVTGLDGGKDPPGTPMSAVKGFFRNRLKEAVEATRRVPTTPISEPPAHNTNEPRPLNVIPVQTISPEQLQFEQENPSLSYTSIEDQSKNGAPQIIISPSSSVINSIDINTALPASTISIIETPRNQDAEPTSPSAPVNTNLRFPQSRSVLSIDPDGSTSGLTSLGRVVAIQERQLDSCIRDLRPDPSISITSEVSGITNVDRHSSSSPSADISLPTEWQGDLHPKTIKLLNKIPRAKQEEIICYVNRYSRSKHISNVAEVTSYAVDMIDMYYSNINDVPSTPTSSIPTINNEADVFINTETRPSIDTEIPITTPKANDDDNISIIDSVAQIVRNELKEQQHVQAGLQQDQMNINQEVLAQMKNLSKDPSLIDTKHNKWMDKLVINEKKDTFPKIPETINETTLGQWYDEIKGRLMAAPWDIDGTCILDMPHVGPIAEASEPYRIRSTTLSVILAQLLHDKDSNIVVSLRATVSMNDGVRLLDSIREFLLPLANIQILDVLTELGSCVQSNGETKIKNDDLTLKSYDSALDFSKSMTRTFTNNDIYKDGKMLQLKNHQLGHARSARGPGDSTLNDTNFCLNITPPTQFDIDAIMKETNCLICRLPPSHADAHFMGKCSLLKKYGYTVKYDQTKDETRADFDKKSAQRSRSAALDADDAKKAEEKKKVDDKKSADGRVKAEAERAHHRYSD</sequence>
<dbReference type="EMBL" id="KV784358">
    <property type="protein sequence ID" value="OEU16774.1"/>
    <property type="molecule type" value="Genomic_DNA"/>
</dbReference>
<feature type="compositionally biased region" description="Basic and acidic residues" evidence="1">
    <location>
        <begin position="657"/>
        <end position="691"/>
    </location>
</feature>
<feature type="region of interest" description="Disordered" evidence="1">
    <location>
        <begin position="639"/>
        <end position="691"/>
    </location>
</feature>
<accession>A0A1E7FF56</accession>
<dbReference type="AlphaFoldDB" id="A0A1E7FF56"/>
<dbReference type="InParanoid" id="A0A1E7FF56"/>
<reference evidence="2 3" key="1">
    <citation type="submission" date="2016-09" db="EMBL/GenBank/DDBJ databases">
        <title>Extensive genetic diversity and differential bi-allelic expression allows diatom success in the polar Southern Ocean.</title>
        <authorList>
            <consortium name="DOE Joint Genome Institute"/>
            <person name="Mock T."/>
            <person name="Otillar R.P."/>
            <person name="Strauss J."/>
            <person name="Dupont C."/>
            <person name="Frickenhaus S."/>
            <person name="Maumus F."/>
            <person name="Mcmullan M."/>
            <person name="Sanges R."/>
            <person name="Schmutz J."/>
            <person name="Toseland A."/>
            <person name="Valas R."/>
            <person name="Veluchamy A."/>
            <person name="Ward B.J."/>
            <person name="Allen A."/>
            <person name="Barry K."/>
            <person name="Falciatore A."/>
            <person name="Ferrante M."/>
            <person name="Fortunato A.E."/>
            <person name="Gloeckner G."/>
            <person name="Gruber A."/>
            <person name="Hipkin R."/>
            <person name="Janech M."/>
            <person name="Kroth P."/>
            <person name="Leese F."/>
            <person name="Lindquist E."/>
            <person name="Lyon B.R."/>
            <person name="Martin J."/>
            <person name="Mayer C."/>
            <person name="Parker M."/>
            <person name="Quesneville H."/>
            <person name="Raymond J."/>
            <person name="Uhlig C."/>
            <person name="Valentin K.U."/>
            <person name="Worden A.Z."/>
            <person name="Armbrust E.V."/>
            <person name="Bowler C."/>
            <person name="Green B."/>
            <person name="Moulton V."/>
            <person name="Van Oosterhout C."/>
            <person name="Grigoriev I."/>
        </authorList>
    </citation>
    <scope>NUCLEOTIDE SEQUENCE [LARGE SCALE GENOMIC DNA]</scope>
    <source>
        <strain evidence="2 3">CCMP1102</strain>
    </source>
</reference>
<evidence type="ECO:0000256" key="1">
    <source>
        <dbReference type="SAM" id="MobiDB-lite"/>
    </source>
</evidence>
<proteinExistence type="predicted"/>
<keyword evidence="3" id="KW-1185">Reference proteome</keyword>
<feature type="region of interest" description="Disordered" evidence="1">
    <location>
        <begin position="33"/>
        <end position="57"/>
    </location>
</feature>
<protein>
    <submittedName>
        <fullName evidence="2">Uncharacterized protein</fullName>
    </submittedName>
</protein>
<dbReference type="Proteomes" id="UP000095751">
    <property type="component" value="Unassembled WGS sequence"/>
</dbReference>
<organism evidence="2 3">
    <name type="scientific">Fragilariopsis cylindrus CCMP1102</name>
    <dbReference type="NCBI Taxonomy" id="635003"/>
    <lineage>
        <taxon>Eukaryota</taxon>
        <taxon>Sar</taxon>
        <taxon>Stramenopiles</taxon>
        <taxon>Ochrophyta</taxon>
        <taxon>Bacillariophyta</taxon>
        <taxon>Bacillariophyceae</taxon>
        <taxon>Bacillariophycidae</taxon>
        <taxon>Bacillariales</taxon>
        <taxon>Bacillariaceae</taxon>
        <taxon>Fragilariopsis</taxon>
    </lineage>
</organism>
<dbReference type="KEGG" id="fcy:FRACYDRAFT_239363"/>
<evidence type="ECO:0000313" key="2">
    <source>
        <dbReference type="EMBL" id="OEU16774.1"/>
    </source>
</evidence>